<reference evidence="2 3" key="1">
    <citation type="journal article" date="2012" name="Int. J. Syst. Evol. Microbiol.">
        <title>Vibrio caribbeanicus sp. nov., isolated from the marine sponge Scleritoderma cyanea.</title>
        <authorList>
            <person name="Hoffmann M."/>
            <person name="Monday S.R."/>
            <person name="Allard M.W."/>
            <person name="Strain E.A."/>
            <person name="Whittaker P."/>
            <person name="Naum M."/>
            <person name="McCarthy P.J."/>
            <person name="Lopez J.V."/>
            <person name="Fischer M."/>
            <person name="Brown E.W."/>
        </authorList>
    </citation>
    <scope>NUCLEOTIDE SEQUENCE [LARGE SCALE GENOMIC DNA]</scope>
    <source>
        <strain evidence="2 3">LMG 19158</strain>
    </source>
</reference>
<dbReference type="EMBL" id="AFWE01000012">
    <property type="protein sequence ID" value="EGU43052.1"/>
    <property type="molecule type" value="Genomic_DNA"/>
</dbReference>
<comment type="caution">
    <text evidence="2">The sequence shown here is derived from an EMBL/GenBank/DDBJ whole genome shotgun (WGS) entry which is preliminary data.</text>
</comment>
<feature type="non-terminal residue" evidence="2">
    <location>
        <position position="1"/>
    </location>
</feature>
<evidence type="ECO:0000313" key="3">
    <source>
        <dbReference type="Proteomes" id="UP000004349"/>
    </source>
</evidence>
<sequence>NIPLSILYSLFSILYSLFSTTLFSAHQINLHFAQIKKSSPKTGFRIIHENLTYD</sequence>
<accession>F9RI39</accession>
<evidence type="ECO:0000313" key="2">
    <source>
        <dbReference type="EMBL" id="EGU43052.1"/>
    </source>
</evidence>
<dbReference type="AlphaFoldDB" id="F9RI39"/>
<name>F9RI39_9VIBR</name>
<feature type="transmembrane region" description="Helical" evidence="1">
    <location>
        <begin position="6"/>
        <end position="25"/>
    </location>
</feature>
<keyword evidence="1" id="KW-0812">Transmembrane</keyword>
<proteinExistence type="predicted"/>
<gene>
    <name evidence="2" type="ORF">VIS19158_02180</name>
</gene>
<dbReference type="Proteomes" id="UP000004349">
    <property type="component" value="Unassembled WGS sequence"/>
</dbReference>
<evidence type="ECO:0000256" key="1">
    <source>
        <dbReference type="SAM" id="Phobius"/>
    </source>
</evidence>
<protein>
    <submittedName>
        <fullName evidence="2">Uncharacterized protein</fullName>
    </submittedName>
</protein>
<keyword evidence="1" id="KW-0472">Membrane</keyword>
<keyword evidence="1" id="KW-1133">Transmembrane helix</keyword>
<organism evidence="2 3">
    <name type="scientific">Vibrio scophthalmi LMG 19158</name>
    <dbReference type="NCBI Taxonomy" id="870967"/>
    <lineage>
        <taxon>Bacteria</taxon>
        <taxon>Pseudomonadati</taxon>
        <taxon>Pseudomonadota</taxon>
        <taxon>Gammaproteobacteria</taxon>
        <taxon>Vibrionales</taxon>
        <taxon>Vibrionaceae</taxon>
        <taxon>Vibrio</taxon>
    </lineage>
</organism>